<dbReference type="PANTHER" id="PTHR41693:SF1">
    <property type="entry name" value="SI:CH211-243A20.3"/>
    <property type="match status" value="1"/>
</dbReference>
<organism evidence="3 4">
    <name type="scientific">Xenopus laevis</name>
    <name type="common">African clawed frog</name>
    <dbReference type="NCBI Taxonomy" id="8355"/>
    <lineage>
        <taxon>Eukaryota</taxon>
        <taxon>Metazoa</taxon>
        <taxon>Chordata</taxon>
        <taxon>Craniata</taxon>
        <taxon>Vertebrata</taxon>
        <taxon>Euteleostomi</taxon>
        <taxon>Amphibia</taxon>
        <taxon>Batrachia</taxon>
        <taxon>Anura</taxon>
        <taxon>Pipoidea</taxon>
        <taxon>Pipidae</taxon>
        <taxon>Xenopodinae</taxon>
        <taxon>Xenopus</taxon>
        <taxon>Xenopus</taxon>
    </lineage>
</organism>
<gene>
    <name evidence="3" type="ORF">XELAEV_18025670mg</name>
</gene>
<name>A0A974HMI8_XENLA</name>
<evidence type="ECO:0000256" key="2">
    <source>
        <dbReference type="SAM" id="SignalP"/>
    </source>
</evidence>
<keyword evidence="1" id="KW-0175">Coiled coil</keyword>
<dbReference type="Proteomes" id="UP000694892">
    <property type="component" value="Chromosome 4S"/>
</dbReference>
<accession>A0A974HMI8</accession>
<sequence>MKVFNSSFISTWTLLILVTTPHANKEFVDQYEKWNYREGANKVNITGIHSITGFLEKWGNEIFSAGKDILMYQPELLLPDYTGIRSLAEALDDLLRDVSLLKKRLVELNERFDRINRVFAKKRLHVAPRNPVSSPKNVFHLLQIQEKLTQPPNRPFPVKRRVYIRRRKAKKLAQH</sequence>
<dbReference type="AlphaFoldDB" id="A0A974HMI8"/>
<evidence type="ECO:0000256" key="1">
    <source>
        <dbReference type="SAM" id="Coils"/>
    </source>
</evidence>
<protein>
    <submittedName>
        <fullName evidence="3">Uncharacterized protein</fullName>
    </submittedName>
</protein>
<dbReference type="EMBL" id="CM004473">
    <property type="protein sequence ID" value="OCT83131.1"/>
    <property type="molecule type" value="Genomic_DNA"/>
</dbReference>
<proteinExistence type="predicted"/>
<feature type="signal peptide" evidence="2">
    <location>
        <begin position="1"/>
        <end position="23"/>
    </location>
</feature>
<evidence type="ECO:0000313" key="3">
    <source>
        <dbReference type="EMBL" id="OCT83131.1"/>
    </source>
</evidence>
<dbReference type="PANTHER" id="PTHR41693">
    <property type="entry name" value="HEME-BINDING PROTEIN 1"/>
    <property type="match status" value="1"/>
</dbReference>
<evidence type="ECO:0000313" key="4">
    <source>
        <dbReference type="Proteomes" id="UP000694892"/>
    </source>
</evidence>
<keyword evidence="2" id="KW-0732">Signal</keyword>
<reference evidence="4" key="1">
    <citation type="journal article" date="2016" name="Nature">
        <title>Genome evolution in the allotetraploid frog Xenopus laevis.</title>
        <authorList>
            <person name="Session A.M."/>
            <person name="Uno Y."/>
            <person name="Kwon T."/>
            <person name="Chapman J.A."/>
            <person name="Toyoda A."/>
            <person name="Takahashi S."/>
            <person name="Fukui A."/>
            <person name="Hikosaka A."/>
            <person name="Suzuki A."/>
            <person name="Kondo M."/>
            <person name="van Heeringen S.J."/>
            <person name="Quigley I."/>
            <person name="Heinz S."/>
            <person name="Ogino H."/>
            <person name="Ochi H."/>
            <person name="Hellsten U."/>
            <person name="Lyons J.B."/>
            <person name="Simakov O."/>
            <person name="Putnam N."/>
            <person name="Stites J."/>
            <person name="Kuroki Y."/>
            <person name="Tanaka T."/>
            <person name="Michiue T."/>
            <person name="Watanabe M."/>
            <person name="Bogdanovic O."/>
            <person name="Lister R."/>
            <person name="Georgiou G."/>
            <person name="Paranjpe S.S."/>
            <person name="van Kruijsbergen I."/>
            <person name="Shu S."/>
            <person name="Carlson J."/>
            <person name="Kinoshita T."/>
            <person name="Ohta Y."/>
            <person name="Mawaribuchi S."/>
            <person name="Jenkins J."/>
            <person name="Grimwood J."/>
            <person name="Schmutz J."/>
            <person name="Mitros T."/>
            <person name="Mozaffari S.V."/>
            <person name="Suzuki Y."/>
            <person name="Haramoto Y."/>
            <person name="Yamamoto T.S."/>
            <person name="Takagi C."/>
            <person name="Heald R."/>
            <person name="Miller K."/>
            <person name="Haudenschild C."/>
            <person name="Kitzman J."/>
            <person name="Nakayama T."/>
            <person name="Izutsu Y."/>
            <person name="Robert J."/>
            <person name="Fortriede J."/>
            <person name="Burns K."/>
            <person name="Lotay V."/>
            <person name="Karimi K."/>
            <person name="Yasuoka Y."/>
            <person name="Dichmann D.S."/>
            <person name="Flajnik M.F."/>
            <person name="Houston D.W."/>
            <person name="Shendure J."/>
            <person name="DuPasquier L."/>
            <person name="Vize P.D."/>
            <person name="Zorn A.M."/>
            <person name="Ito M."/>
            <person name="Marcotte E.M."/>
            <person name="Wallingford J.B."/>
            <person name="Ito Y."/>
            <person name="Asashima M."/>
            <person name="Ueno N."/>
            <person name="Matsuda Y."/>
            <person name="Veenstra G.J."/>
            <person name="Fujiyama A."/>
            <person name="Harland R.M."/>
            <person name="Taira M."/>
            <person name="Rokhsar D.S."/>
        </authorList>
    </citation>
    <scope>NUCLEOTIDE SEQUENCE [LARGE SCALE GENOMIC DNA]</scope>
    <source>
        <strain evidence="4">J</strain>
    </source>
</reference>
<feature type="chain" id="PRO_5037491491" evidence="2">
    <location>
        <begin position="24"/>
        <end position="175"/>
    </location>
</feature>
<feature type="coiled-coil region" evidence="1">
    <location>
        <begin position="84"/>
        <end position="118"/>
    </location>
</feature>